<dbReference type="RefSeq" id="WP_167695422.1">
    <property type="nucleotide sequence ID" value="NZ_CP118181.1"/>
</dbReference>
<sequence length="146" mass="16731">MKNIYFEQRLVFTCKLLSSYFACGACKFCQRKTHEYHCSRISEHAIDATIEIEGDTVRMKTSTSESISTVSAFLRYKNSIRILYSYGNIVSPDCSHSMANHSGIAEIYLTLLPNIRVAFVRGKYYNGNQRHTYGWINGESYLEDAI</sequence>
<protein>
    <recommendedName>
        <fullName evidence="1">CD-NTase-associated protein 15 domain-containing protein</fullName>
    </recommendedName>
</protein>
<accession>A0A968GFY2</accession>
<dbReference type="Pfam" id="PF18153">
    <property type="entry name" value="Cap15_CD_rec"/>
    <property type="match status" value="1"/>
</dbReference>
<evidence type="ECO:0000313" key="2">
    <source>
        <dbReference type="EMBL" id="NIZ69328.1"/>
    </source>
</evidence>
<reference evidence="2" key="1">
    <citation type="submission" date="2020-03" db="EMBL/GenBank/DDBJ databases">
        <title>Spirochaetal bacteria isolated from arthropods constitute a novel genus Entomospira genus novum within the order Spirochaetales.</title>
        <authorList>
            <person name="Grana-Miraglia L."/>
            <person name="Sikutova S."/>
            <person name="Fingerle V."/>
            <person name="Sing A."/>
            <person name="Castillo-Ramirez S."/>
            <person name="Margos G."/>
            <person name="Rudolf I."/>
        </authorList>
    </citation>
    <scope>NUCLEOTIDE SEQUENCE</scope>
    <source>
        <strain evidence="2">BR149</strain>
    </source>
</reference>
<evidence type="ECO:0000259" key="1">
    <source>
        <dbReference type="Pfam" id="PF18153"/>
    </source>
</evidence>
<keyword evidence="3" id="KW-1185">Reference proteome</keyword>
<feature type="domain" description="CD-NTase-associated protein 15" evidence="1">
    <location>
        <begin position="56"/>
        <end position="137"/>
    </location>
</feature>
<evidence type="ECO:0000313" key="3">
    <source>
        <dbReference type="Proteomes" id="UP000778951"/>
    </source>
</evidence>
<dbReference type="AlphaFoldDB" id="A0A968GFY2"/>
<gene>
    <name evidence="2" type="ORF">HCT48_03750</name>
</gene>
<comment type="caution">
    <text evidence="2">The sequence shown here is derived from an EMBL/GenBank/DDBJ whole genome shotgun (WGS) entry which is preliminary data.</text>
</comment>
<name>A0A968GFY2_9SPIO</name>
<dbReference type="InterPro" id="IPR041208">
    <property type="entry name" value="Cap15"/>
</dbReference>
<dbReference type="EMBL" id="JAATLM010000001">
    <property type="protein sequence ID" value="NIZ69328.1"/>
    <property type="molecule type" value="Genomic_DNA"/>
</dbReference>
<proteinExistence type="predicted"/>
<dbReference type="Proteomes" id="UP000778951">
    <property type="component" value="Unassembled WGS sequence"/>
</dbReference>
<organism evidence="2 3">
    <name type="scientific">Entomospira culicis</name>
    <dbReference type="NCBI Taxonomy" id="2719989"/>
    <lineage>
        <taxon>Bacteria</taxon>
        <taxon>Pseudomonadati</taxon>
        <taxon>Spirochaetota</taxon>
        <taxon>Spirochaetia</taxon>
        <taxon>Spirochaetales</taxon>
        <taxon>Spirochaetaceae</taxon>
        <taxon>Entomospira</taxon>
    </lineage>
</organism>